<accession>A0A9E7K1U0</accession>
<keyword evidence="3" id="KW-0648">Protein biosynthesis</keyword>
<evidence type="ECO:0000256" key="1">
    <source>
        <dbReference type="SAM" id="MobiDB-lite"/>
    </source>
</evidence>
<keyword evidence="2" id="KW-0812">Transmembrane</keyword>
<evidence type="ECO:0000256" key="2">
    <source>
        <dbReference type="SAM" id="Phobius"/>
    </source>
</evidence>
<feature type="region of interest" description="Disordered" evidence="1">
    <location>
        <begin position="1"/>
        <end position="366"/>
    </location>
</feature>
<dbReference type="GO" id="GO:0003743">
    <property type="term" value="F:translation initiation factor activity"/>
    <property type="evidence" value="ECO:0007669"/>
    <property type="project" value="UniProtKB-KW"/>
</dbReference>
<dbReference type="PANTHER" id="PTHR32091:SF20">
    <property type="entry name" value="EUKARYOTIC TRANSLATION INITIATION FACTOR 4B1"/>
    <property type="match status" value="1"/>
</dbReference>
<evidence type="ECO:0000313" key="3">
    <source>
        <dbReference type="EMBL" id="URE01474.1"/>
    </source>
</evidence>
<feature type="compositionally biased region" description="Low complexity" evidence="1">
    <location>
        <begin position="463"/>
        <end position="475"/>
    </location>
</feature>
<protein>
    <submittedName>
        <fullName evidence="3">Eukaryotic translation initiation factor 4B</fullName>
    </submittedName>
</protein>
<gene>
    <name evidence="3" type="ORF">MUK42_18912</name>
</gene>
<keyword evidence="4" id="KW-1185">Reference proteome</keyword>
<keyword evidence="2" id="KW-1133">Transmembrane helix</keyword>
<feature type="compositionally biased region" description="Basic and acidic residues" evidence="1">
    <location>
        <begin position="290"/>
        <end position="314"/>
    </location>
</feature>
<dbReference type="GO" id="GO:0003729">
    <property type="term" value="F:mRNA binding"/>
    <property type="evidence" value="ECO:0007669"/>
    <property type="project" value="TreeGrafter"/>
</dbReference>
<feature type="compositionally biased region" description="Gly residues" evidence="1">
    <location>
        <begin position="146"/>
        <end position="160"/>
    </location>
</feature>
<dbReference type="Pfam" id="PF06273">
    <property type="entry name" value="eIF-4B"/>
    <property type="match status" value="1"/>
</dbReference>
<feature type="compositionally biased region" description="Basic and acidic residues" evidence="1">
    <location>
        <begin position="14"/>
        <end position="27"/>
    </location>
</feature>
<dbReference type="Proteomes" id="UP001055439">
    <property type="component" value="Chromosome 5"/>
</dbReference>
<dbReference type="EMBL" id="CP097507">
    <property type="protein sequence ID" value="URE01474.1"/>
    <property type="molecule type" value="Genomic_DNA"/>
</dbReference>
<feature type="compositionally biased region" description="Basic and acidic residues" evidence="1">
    <location>
        <begin position="174"/>
        <end position="184"/>
    </location>
</feature>
<sequence>MSKAWGGVGAWALDAERAEAEERERQAAEPLPASSLVASEPDQNFPSLKDAASSRHKKKKPTAMSFAQFTAASLGGGAGSGRRDPSLQSMRLTADEKLHLPTGPRERSQEELEYGRLGGGFRTYGGGGGGGPRGGFASRRADDGDGSWGGAGSGRRGYGGFDEEQRRGLPARVSDFDQPSRADEVDNWGAAKKSFVPPLTEGRRRDSYSSLSRADEAGHWSTAKKPLPSNYPGFGSGFGDSRSDRWGTSREGSIQDGQGRQKIVLDPPKRDAGAPSEPASTRPSPFGAARPREVVLAEKGLDWRSMDSEIEIKKTSRPASSHSSRPSSAQSSRPVSPGLQSGAAAAEAITKHGPRVNPFGNAKPREVLLQEKGIDWRKIDRELEHRSVERSETDEERLLKEEIDYLKTSKKNPEGLSSEELSNLDKEIAKKTKDLEDLMRLLDDKVRFGQKATTTRPGHGADQSDTSSTRPPSRSGMSDGSRSIEFVESVDRPQSRGGIGDAWEKTLNDRREFRRGRDKGFFDKRNGDRSHLLFYLGDLDDASLFEEMRELLAVIVVWEVPDEELSLLGRLDISFLLLLLLLFPLDKLALPLGDHPTILRLHLLSFPLREPRFIPLVEPFQAKAAVLNLAGLLLLLLLLASPVGSLGHKGGQRELPSKGDR</sequence>
<feature type="compositionally biased region" description="Gly residues" evidence="1">
    <location>
        <begin position="116"/>
        <end position="134"/>
    </location>
</feature>
<proteinExistence type="predicted"/>
<feature type="compositionally biased region" description="Basic and acidic residues" evidence="1">
    <location>
        <begin position="93"/>
        <end position="114"/>
    </location>
</feature>
<feature type="region of interest" description="Disordered" evidence="1">
    <location>
        <begin position="449"/>
        <end position="501"/>
    </location>
</feature>
<feature type="transmembrane region" description="Helical" evidence="2">
    <location>
        <begin position="625"/>
        <end position="646"/>
    </location>
</feature>
<dbReference type="PANTHER" id="PTHR32091">
    <property type="entry name" value="EUKARYOTIC TRANSLATION INITIATION FACTOR 4B"/>
    <property type="match status" value="1"/>
</dbReference>
<feature type="compositionally biased region" description="Low complexity" evidence="1">
    <location>
        <begin position="317"/>
        <end position="337"/>
    </location>
</feature>
<keyword evidence="3" id="KW-0396">Initiation factor</keyword>
<dbReference type="InterPro" id="IPR010433">
    <property type="entry name" value="EIF-4B_pln"/>
</dbReference>
<name>A0A9E7K1U0_9LILI</name>
<dbReference type="AlphaFoldDB" id="A0A9E7K1U0"/>
<dbReference type="OrthoDB" id="2021148at2759"/>
<keyword evidence="2" id="KW-0472">Membrane</keyword>
<feature type="compositionally biased region" description="Basic and acidic residues" evidence="1">
    <location>
        <begin position="201"/>
        <end position="218"/>
    </location>
</feature>
<organism evidence="3 4">
    <name type="scientific">Musa troglodytarum</name>
    <name type="common">fe'i banana</name>
    <dbReference type="NCBI Taxonomy" id="320322"/>
    <lineage>
        <taxon>Eukaryota</taxon>
        <taxon>Viridiplantae</taxon>
        <taxon>Streptophyta</taxon>
        <taxon>Embryophyta</taxon>
        <taxon>Tracheophyta</taxon>
        <taxon>Spermatophyta</taxon>
        <taxon>Magnoliopsida</taxon>
        <taxon>Liliopsida</taxon>
        <taxon>Zingiberales</taxon>
        <taxon>Musaceae</taxon>
        <taxon>Musa</taxon>
    </lineage>
</organism>
<evidence type="ECO:0000313" key="4">
    <source>
        <dbReference type="Proteomes" id="UP001055439"/>
    </source>
</evidence>
<reference evidence="3" key="1">
    <citation type="submission" date="2022-05" db="EMBL/GenBank/DDBJ databases">
        <title>The Musa troglodytarum L. genome provides insights into the mechanism of non-climacteric behaviour and enrichment of carotenoids.</title>
        <authorList>
            <person name="Wang J."/>
        </authorList>
    </citation>
    <scope>NUCLEOTIDE SEQUENCE</scope>
    <source>
        <tissue evidence="3">Leaf</tissue>
    </source>
</reference>